<dbReference type="RefSeq" id="WP_126412388.1">
    <property type="nucleotide sequence ID" value="NZ_CBCRWE010000026.1"/>
</dbReference>
<gene>
    <name evidence="3" type="ORF">NCTC11923_02576</name>
</gene>
<name>A0A448KG77_9ACTO</name>
<organism evidence="3 4">
    <name type="scientific">Actinomyces slackii</name>
    <dbReference type="NCBI Taxonomy" id="52774"/>
    <lineage>
        <taxon>Bacteria</taxon>
        <taxon>Bacillati</taxon>
        <taxon>Actinomycetota</taxon>
        <taxon>Actinomycetes</taxon>
        <taxon>Actinomycetales</taxon>
        <taxon>Actinomycetaceae</taxon>
        <taxon>Actinomyces</taxon>
    </lineage>
</organism>
<proteinExistence type="predicted"/>
<evidence type="ECO:0000259" key="2">
    <source>
        <dbReference type="Pfam" id="PF03724"/>
    </source>
</evidence>
<dbReference type="Gene3D" id="2.40.128.270">
    <property type="match status" value="1"/>
</dbReference>
<feature type="signal peptide" evidence="1">
    <location>
        <begin position="1"/>
        <end position="25"/>
    </location>
</feature>
<dbReference type="STRING" id="1278298.GCA_000428685_00884"/>
<evidence type="ECO:0000313" key="4">
    <source>
        <dbReference type="Proteomes" id="UP000276899"/>
    </source>
</evidence>
<protein>
    <submittedName>
        <fullName evidence="3">Heat-inducible protein</fullName>
    </submittedName>
</protein>
<feature type="chain" id="PRO_5039684960" evidence="1">
    <location>
        <begin position="26"/>
        <end position="135"/>
    </location>
</feature>
<dbReference type="Proteomes" id="UP000276899">
    <property type="component" value="Chromosome"/>
</dbReference>
<feature type="domain" description="DUF306" evidence="2">
    <location>
        <begin position="32"/>
        <end position="129"/>
    </location>
</feature>
<dbReference type="PANTHER" id="PTHR35535">
    <property type="entry name" value="HEAT SHOCK PROTEIN HSLJ"/>
    <property type="match status" value="1"/>
</dbReference>
<dbReference type="KEGG" id="asla:NCTC11923_02576"/>
<keyword evidence="4" id="KW-1185">Reference proteome</keyword>
<dbReference type="Pfam" id="PF03724">
    <property type="entry name" value="META"/>
    <property type="match status" value="1"/>
</dbReference>
<sequence>MTSRRRSTGLCLLLVGLLAAGVSGCGTSPQMDGEWTVTSAEGHEFVGSTRPRMTIDGDDIRVNAGCNTMNGRVSLTDDVLKVRNESTTLIGCDQELQAQDEWMARFLADGATVGLEGDTMTLTQGDVTLTLTKQD</sequence>
<evidence type="ECO:0000256" key="1">
    <source>
        <dbReference type="SAM" id="SignalP"/>
    </source>
</evidence>
<dbReference type="PANTHER" id="PTHR35535:SF2">
    <property type="entry name" value="DUF306 DOMAIN-CONTAINING PROTEIN"/>
    <property type="match status" value="1"/>
</dbReference>
<dbReference type="InterPro" id="IPR005184">
    <property type="entry name" value="DUF306_Meta_HslJ"/>
</dbReference>
<accession>A0A448KG77</accession>
<dbReference type="EMBL" id="LR134363">
    <property type="protein sequence ID" value="VEG75898.1"/>
    <property type="molecule type" value="Genomic_DNA"/>
</dbReference>
<dbReference type="AlphaFoldDB" id="A0A448KG77"/>
<evidence type="ECO:0000313" key="3">
    <source>
        <dbReference type="EMBL" id="VEG75898.1"/>
    </source>
</evidence>
<reference evidence="3 4" key="1">
    <citation type="submission" date="2018-12" db="EMBL/GenBank/DDBJ databases">
        <authorList>
            <consortium name="Pathogen Informatics"/>
        </authorList>
    </citation>
    <scope>NUCLEOTIDE SEQUENCE [LARGE SCALE GENOMIC DNA]</scope>
    <source>
        <strain evidence="3 4">NCTC11923</strain>
    </source>
</reference>
<dbReference type="InterPro" id="IPR038670">
    <property type="entry name" value="HslJ-like_sf"/>
</dbReference>
<keyword evidence="1" id="KW-0732">Signal</keyword>
<dbReference type="InterPro" id="IPR053147">
    <property type="entry name" value="Hsp_HslJ-like"/>
</dbReference>
<dbReference type="PROSITE" id="PS51257">
    <property type="entry name" value="PROKAR_LIPOPROTEIN"/>
    <property type="match status" value="1"/>
</dbReference>